<proteinExistence type="inferred from homology"/>
<protein>
    <submittedName>
        <fullName evidence="4">Heat-shock protein Hsp20</fullName>
    </submittedName>
</protein>
<evidence type="ECO:0000256" key="2">
    <source>
        <dbReference type="RuleBase" id="RU003616"/>
    </source>
</evidence>
<name>A0A919Y5U8_9BACL</name>
<gene>
    <name evidence="4" type="ORF">J34TS1_02510</name>
</gene>
<evidence type="ECO:0000256" key="1">
    <source>
        <dbReference type="PROSITE-ProRule" id="PRU00285"/>
    </source>
</evidence>
<dbReference type="InterPro" id="IPR008978">
    <property type="entry name" value="HSP20-like_chaperone"/>
</dbReference>
<evidence type="ECO:0000313" key="4">
    <source>
        <dbReference type="EMBL" id="GIO45486.1"/>
    </source>
</evidence>
<dbReference type="Proteomes" id="UP000682811">
    <property type="component" value="Unassembled WGS sequence"/>
</dbReference>
<feature type="domain" description="SHSP" evidence="3">
    <location>
        <begin position="33"/>
        <end position="146"/>
    </location>
</feature>
<dbReference type="PROSITE" id="PS01031">
    <property type="entry name" value="SHSP"/>
    <property type="match status" value="1"/>
</dbReference>
<accession>A0A919Y5U8</accession>
<reference evidence="4 5" key="1">
    <citation type="submission" date="2021-03" db="EMBL/GenBank/DDBJ databases">
        <title>Antimicrobial resistance genes in bacteria isolated from Japanese honey, and their potential for conferring macrolide and lincosamide resistance in the American foulbrood pathogen Paenibacillus larvae.</title>
        <authorList>
            <person name="Okamoto M."/>
            <person name="Kumagai M."/>
            <person name="Kanamori H."/>
            <person name="Takamatsu D."/>
        </authorList>
    </citation>
    <scope>NUCLEOTIDE SEQUENCE [LARGE SCALE GENOMIC DNA]</scope>
    <source>
        <strain evidence="4 5">J34TS1</strain>
    </source>
</reference>
<dbReference type="RefSeq" id="WP_194234839.1">
    <property type="nucleotide sequence ID" value="NZ_AP025343.1"/>
</dbReference>
<dbReference type="CDD" id="cd06464">
    <property type="entry name" value="ACD_sHsps-like"/>
    <property type="match status" value="1"/>
</dbReference>
<dbReference type="InterPro" id="IPR031107">
    <property type="entry name" value="Small_HSP"/>
</dbReference>
<organism evidence="4 5">
    <name type="scientific">Paenibacillus azoreducens</name>
    <dbReference type="NCBI Taxonomy" id="116718"/>
    <lineage>
        <taxon>Bacteria</taxon>
        <taxon>Bacillati</taxon>
        <taxon>Bacillota</taxon>
        <taxon>Bacilli</taxon>
        <taxon>Bacillales</taxon>
        <taxon>Paenibacillaceae</taxon>
        <taxon>Paenibacillus</taxon>
    </lineage>
</organism>
<evidence type="ECO:0000313" key="5">
    <source>
        <dbReference type="Proteomes" id="UP000682811"/>
    </source>
</evidence>
<dbReference type="SUPFAM" id="SSF49764">
    <property type="entry name" value="HSP20-like chaperones"/>
    <property type="match status" value="1"/>
</dbReference>
<dbReference type="AlphaFoldDB" id="A0A919Y5U8"/>
<evidence type="ECO:0000259" key="3">
    <source>
        <dbReference type="PROSITE" id="PS01031"/>
    </source>
</evidence>
<comment type="caution">
    <text evidence="4">The sequence shown here is derived from an EMBL/GenBank/DDBJ whole genome shotgun (WGS) entry which is preliminary data.</text>
</comment>
<dbReference type="Gene3D" id="2.60.40.790">
    <property type="match status" value="1"/>
</dbReference>
<sequence length="146" mass="17086">MPLVPYEPFRHLDNIRREMDRFFTNDLPSFKGFPQNFGQMNVDIYEMENEVIAACDIPGLEKKEDVTIEVDHNMLSISGTVNKSNEVKEENMHRRERYSGRFHRLITLPSDVSPEGVKATYKNGVLEVRMRKIDGDNRKKVDVEFH</sequence>
<dbReference type="EMBL" id="BORT01000001">
    <property type="protein sequence ID" value="GIO45486.1"/>
    <property type="molecule type" value="Genomic_DNA"/>
</dbReference>
<dbReference type="InterPro" id="IPR002068">
    <property type="entry name" value="A-crystallin/Hsp20_dom"/>
</dbReference>
<dbReference type="PANTHER" id="PTHR11527">
    <property type="entry name" value="HEAT-SHOCK PROTEIN 20 FAMILY MEMBER"/>
    <property type="match status" value="1"/>
</dbReference>
<dbReference type="Pfam" id="PF00011">
    <property type="entry name" value="HSP20"/>
    <property type="match status" value="1"/>
</dbReference>
<comment type="similarity">
    <text evidence="1 2">Belongs to the small heat shock protein (HSP20) family.</text>
</comment>
<keyword evidence="5" id="KW-1185">Reference proteome</keyword>